<dbReference type="Gene3D" id="3.30.450.20">
    <property type="entry name" value="PAS domain"/>
    <property type="match status" value="1"/>
</dbReference>
<proteinExistence type="predicted"/>
<reference evidence="1 2" key="1">
    <citation type="journal article" date="2015" name="Genome Announc.">
        <title>Expanding the biotechnology potential of lactobacilli through comparative genomics of 213 strains and associated genera.</title>
        <authorList>
            <person name="Sun Z."/>
            <person name="Harris H.M."/>
            <person name="McCann A."/>
            <person name="Guo C."/>
            <person name="Argimon S."/>
            <person name="Zhang W."/>
            <person name="Yang X."/>
            <person name="Jeffery I.B."/>
            <person name="Cooney J.C."/>
            <person name="Kagawa T.F."/>
            <person name="Liu W."/>
            <person name="Song Y."/>
            <person name="Salvetti E."/>
            <person name="Wrobel A."/>
            <person name="Rasinkangas P."/>
            <person name="Parkhill J."/>
            <person name="Rea M.C."/>
            <person name="O'Sullivan O."/>
            <person name="Ritari J."/>
            <person name="Douillard F.P."/>
            <person name="Paul Ross R."/>
            <person name="Yang R."/>
            <person name="Briner A.E."/>
            <person name="Felis G.E."/>
            <person name="de Vos W.M."/>
            <person name="Barrangou R."/>
            <person name="Klaenhammer T.R."/>
            <person name="Caufield P.W."/>
            <person name="Cui Y."/>
            <person name="Zhang H."/>
            <person name="O'Toole P.W."/>
        </authorList>
    </citation>
    <scope>NUCLEOTIDE SEQUENCE [LARGE SCALE GENOMIC DNA]</scope>
    <source>
        <strain evidence="1 2">DSM 19909</strain>
    </source>
</reference>
<sequence>MGSYRQLRDARLITMGMRDTQMPEKPYYEDAYIYFPTGRLTLMQAQQIFSTIPFELDLIDHTEHFTWYSDRPNREHVRRVDQLEETVEQCHPAMIVPGVKAIIRSFREGRRDMVERAVVMKGHKTLVQYYALRDPNGEYLGTIEFTGNVDHIIDLYDQGAYSADITSGASTKADKALGRQFQQQDATSGASAQMTPPKMTRWFKFKMVVAHLIKRNDHK</sequence>
<dbReference type="Proteomes" id="UP000051160">
    <property type="component" value="Unassembled WGS sequence"/>
</dbReference>
<dbReference type="EMBL" id="AZEE01000028">
    <property type="protein sequence ID" value="KRK97853.1"/>
    <property type="molecule type" value="Genomic_DNA"/>
</dbReference>
<dbReference type="PATRIC" id="fig|1423776.4.peg.832"/>
<name>A0A0R1LPY1_9LACO</name>
<dbReference type="STRING" id="1423776.FD04_GL000825"/>
<dbReference type="AlphaFoldDB" id="A0A0R1LPY1"/>
<evidence type="ECO:0000313" key="1">
    <source>
        <dbReference type="EMBL" id="KRK97853.1"/>
    </source>
</evidence>
<accession>A0A0R1LPY1</accession>
<comment type="caution">
    <text evidence="1">The sequence shown here is derived from an EMBL/GenBank/DDBJ whole genome shotgun (WGS) entry which is preliminary data.</text>
</comment>
<gene>
    <name evidence="1" type="ORF">FD04_GL000825</name>
</gene>
<keyword evidence="2" id="KW-1185">Reference proteome</keyword>
<dbReference type="OrthoDB" id="9769774at2"/>
<protein>
    <submittedName>
        <fullName evidence="1">NADPH-dependent FMN reductase</fullName>
    </submittedName>
</protein>
<dbReference type="Pfam" id="PF13596">
    <property type="entry name" value="PAS_10"/>
    <property type="match status" value="1"/>
</dbReference>
<organism evidence="1 2">
    <name type="scientific">Secundilactobacillus odoratitofui DSM 19909 = JCM 15043</name>
    <dbReference type="NCBI Taxonomy" id="1423776"/>
    <lineage>
        <taxon>Bacteria</taxon>
        <taxon>Bacillati</taxon>
        <taxon>Bacillota</taxon>
        <taxon>Bacilli</taxon>
        <taxon>Lactobacillales</taxon>
        <taxon>Lactobacillaceae</taxon>
        <taxon>Secundilactobacillus</taxon>
    </lineage>
</organism>
<evidence type="ECO:0000313" key="2">
    <source>
        <dbReference type="Proteomes" id="UP000051160"/>
    </source>
</evidence>